<dbReference type="Pfam" id="PF00076">
    <property type="entry name" value="RRM_1"/>
    <property type="match status" value="1"/>
</dbReference>
<organism evidence="13 14">
    <name type="scientific">Sparus aurata</name>
    <name type="common">Gilthead sea bream</name>
    <dbReference type="NCBI Taxonomy" id="8175"/>
    <lineage>
        <taxon>Eukaryota</taxon>
        <taxon>Metazoa</taxon>
        <taxon>Chordata</taxon>
        <taxon>Craniata</taxon>
        <taxon>Vertebrata</taxon>
        <taxon>Euteleostomi</taxon>
        <taxon>Actinopterygii</taxon>
        <taxon>Neopterygii</taxon>
        <taxon>Teleostei</taxon>
        <taxon>Neoteleostei</taxon>
        <taxon>Acanthomorphata</taxon>
        <taxon>Eupercaria</taxon>
        <taxon>Spariformes</taxon>
        <taxon>Sparidae</taxon>
        <taxon>Sparus</taxon>
    </lineage>
</organism>
<feature type="domain" description="RRM" evidence="11">
    <location>
        <begin position="65"/>
        <end position="151"/>
    </location>
</feature>
<dbReference type="Gene3D" id="4.10.1060.10">
    <property type="entry name" value="Zinc finger, RanBP2-type"/>
    <property type="match status" value="1"/>
</dbReference>
<evidence type="ECO:0000259" key="12">
    <source>
        <dbReference type="PROSITE" id="PS50199"/>
    </source>
</evidence>
<dbReference type="SUPFAM" id="SSF90209">
    <property type="entry name" value="Ran binding protein zinc finger-like"/>
    <property type="match status" value="1"/>
</dbReference>
<dbReference type="InterPro" id="IPR000504">
    <property type="entry name" value="RRM_dom"/>
</dbReference>
<dbReference type="Gene3D" id="3.30.70.330">
    <property type="match status" value="1"/>
</dbReference>
<evidence type="ECO:0000259" key="11">
    <source>
        <dbReference type="PROSITE" id="PS50102"/>
    </source>
</evidence>
<keyword evidence="5" id="KW-0862">Zinc</keyword>
<proteinExistence type="inferred from homology"/>
<dbReference type="GO" id="GO:0006355">
    <property type="term" value="P:regulation of DNA-templated transcription"/>
    <property type="evidence" value="ECO:0007669"/>
    <property type="project" value="InterPro"/>
</dbReference>
<dbReference type="FunFam" id="4.10.1060.10:FF:000008">
    <property type="entry name" value="TATA-binding protein-associated factor 2N isoform X1"/>
    <property type="match status" value="1"/>
</dbReference>
<evidence type="ECO:0000313" key="14">
    <source>
        <dbReference type="Proteomes" id="UP000472265"/>
    </source>
</evidence>
<dbReference type="GO" id="GO:0008270">
    <property type="term" value="F:zinc ion binding"/>
    <property type="evidence" value="ECO:0007669"/>
    <property type="project" value="UniProtKB-KW"/>
</dbReference>
<keyword evidence="6 8" id="KW-0694">RNA-binding</keyword>
<evidence type="ECO:0000256" key="1">
    <source>
        <dbReference type="ARBA" id="ARBA00004123"/>
    </source>
</evidence>
<feature type="compositionally biased region" description="Gly residues" evidence="10">
    <location>
        <begin position="158"/>
        <end position="181"/>
    </location>
</feature>
<dbReference type="Pfam" id="PF00641">
    <property type="entry name" value="Zn_ribbon_RanBP"/>
    <property type="match status" value="1"/>
</dbReference>
<evidence type="ECO:0000256" key="10">
    <source>
        <dbReference type="SAM" id="MobiDB-lite"/>
    </source>
</evidence>
<evidence type="ECO:0000256" key="5">
    <source>
        <dbReference type="ARBA" id="ARBA00022833"/>
    </source>
</evidence>
<feature type="region of interest" description="Disordered" evidence="10">
    <location>
        <begin position="1"/>
        <end position="22"/>
    </location>
</feature>
<dbReference type="Proteomes" id="UP000472265">
    <property type="component" value="Chromosome 2"/>
</dbReference>
<keyword evidence="3" id="KW-0479">Metal-binding</keyword>
<comment type="subcellular location">
    <subcellularLocation>
        <location evidence="1">Nucleus</location>
    </subcellularLocation>
</comment>
<evidence type="ECO:0000256" key="6">
    <source>
        <dbReference type="ARBA" id="ARBA00022884"/>
    </source>
</evidence>
<evidence type="ECO:0000256" key="4">
    <source>
        <dbReference type="ARBA" id="ARBA00022771"/>
    </source>
</evidence>
<reference evidence="13" key="2">
    <citation type="submission" date="2025-08" db="UniProtKB">
        <authorList>
            <consortium name="Ensembl"/>
        </authorList>
    </citation>
    <scope>IDENTIFICATION</scope>
</reference>
<keyword evidence="7" id="KW-0539">Nucleus</keyword>
<evidence type="ECO:0000256" key="3">
    <source>
        <dbReference type="ARBA" id="ARBA00022723"/>
    </source>
</evidence>
<dbReference type="GeneTree" id="ENSGT00940000166275"/>
<dbReference type="SMART" id="SM00547">
    <property type="entry name" value="ZnF_RBZ"/>
    <property type="match status" value="1"/>
</dbReference>
<dbReference type="SMART" id="SM00360">
    <property type="entry name" value="RRM"/>
    <property type="match status" value="1"/>
</dbReference>
<reference evidence="13" key="3">
    <citation type="submission" date="2025-09" db="UniProtKB">
        <authorList>
            <consortium name="Ensembl"/>
        </authorList>
    </citation>
    <scope>IDENTIFICATION</scope>
</reference>
<dbReference type="InterPro" id="IPR034870">
    <property type="entry name" value="TET_fam"/>
</dbReference>
<dbReference type="CDD" id="cd12535">
    <property type="entry name" value="RRM_FUS_TAF15"/>
    <property type="match status" value="1"/>
</dbReference>
<dbReference type="Ensembl" id="ENSSAUT00010037948.1">
    <property type="protein sequence ID" value="ENSSAUP00010036031.1"/>
    <property type="gene ID" value="ENSSAUG00010015246.1"/>
</dbReference>
<evidence type="ECO:0000256" key="9">
    <source>
        <dbReference type="PROSITE-ProRule" id="PRU00322"/>
    </source>
</evidence>
<dbReference type="InterPro" id="IPR035979">
    <property type="entry name" value="RBD_domain_sf"/>
</dbReference>
<keyword evidence="4 9" id="KW-0863">Zinc-finger</keyword>
<dbReference type="PROSITE" id="PS50199">
    <property type="entry name" value="ZF_RANBP2_2"/>
    <property type="match status" value="1"/>
</dbReference>
<protein>
    <submittedName>
        <fullName evidence="13">TAF15 RNA polymerase II, TATA box binding protein (TBP)-associated factor</fullName>
    </submittedName>
</protein>
<evidence type="ECO:0000256" key="2">
    <source>
        <dbReference type="ARBA" id="ARBA00008448"/>
    </source>
</evidence>
<dbReference type="InterPro" id="IPR036443">
    <property type="entry name" value="Znf_RanBP2_sf"/>
</dbReference>
<evidence type="ECO:0000313" key="13">
    <source>
        <dbReference type="Ensembl" id="ENSSAUP00010036031.1"/>
    </source>
</evidence>
<feature type="region of interest" description="Disordered" evidence="10">
    <location>
        <begin position="156"/>
        <end position="181"/>
    </location>
</feature>
<comment type="similarity">
    <text evidence="2">Belongs to the RRM TET family.</text>
</comment>
<accession>A0A671WHM4</accession>
<dbReference type="InterPro" id="IPR001876">
    <property type="entry name" value="Znf_RanBP2"/>
</dbReference>
<dbReference type="GO" id="GO:0005634">
    <property type="term" value="C:nucleus"/>
    <property type="evidence" value="ECO:0007669"/>
    <property type="project" value="UniProtKB-SubCell"/>
</dbReference>
<dbReference type="GO" id="GO:0003723">
    <property type="term" value="F:RNA binding"/>
    <property type="evidence" value="ECO:0007669"/>
    <property type="project" value="UniProtKB-UniRule"/>
</dbReference>
<reference evidence="13" key="1">
    <citation type="submission" date="2021-04" db="EMBL/GenBank/DDBJ databases">
        <authorList>
            <consortium name="Wellcome Sanger Institute Data Sharing"/>
        </authorList>
    </citation>
    <scope>NUCLEOTIDE SEQUENCE [LARGE SCALE GENOMIC DNA]</scope>
</reference>
<evidence type="ECO:0000256" key="7">
    <source>
        <dbReference type="ARBA" id="ARBA00023242"/>
    </source>
</evidence>
<sequence length="274" mass="28574">MASVLLGSPPRPRSGHQLDPGQSVASLGGTVCNNPQSSIGCIIIAHIVSPLIFFTDGEQDNSDNNTIFVQGLGEEATVQEVGDYFKQIGIIKVNKKTGQPMINIYSDKATGRPKGEATVSFDDPPSAKAAIDWFDGKEFNGKPIKVSFATRRAEFTQRGGGMGGGGGGGGGRGGRGGFRGRGGGGGPNFDIKGGDWPCPNSSCGNMNFARRQECNKCGAPKPGDAGGFGGGGGECFDLMSVLAKTEKTLETVNKKMTEEKAARNCRQFVDILSC</sequence>
<feature type="domain" description="RanBP2-type" evidence="12">
    <location>
        <begin position="192"/>
        <end position="223"/>
    </location>
</feature>
<dbReference type="AlphaFoldDB" id="A0A671WHM4"/>
<dbReference type="PROSITE" id="PS50102">
    <property type="entry name" value="RRM"/>
    <property type="match status" value="1"/>
</dbReference>
<dbReference type="SUPFAM" id="SSF54928">
    <property type="entry name" value="RNA-binding domain, RBD"/>
    <property type="match status" value="1"/>
</dbReference>
<dbReference type="PROSITE" id="PS01358">
    <property type="entry name" value="ZF_RANBP2_1"/>
    <property type="match status" value="1"/>
</dbReference>
<dbReference type="PANTHER" id="PTHR23238">
    <property type="entry name" value="RNA BINDING PROTEIN"/>
    <property type="match status" value="1"/>
</dbReference>
<dbReference type="FunFam" id="3.30.70.330:FF:000246">
    <property type="entry name" value="TATA-binding protein-associated factor 2N isoform X1"/>
    <property type="match status" value="1"/>
</dbReference>
<gene>
    <name evidence="13" type="primary">taf15</name>
</gene>
<name>A0A671WHM4_SPAAU</name>
<dbReference type="InterPro" id="IPR012677">
    <property type="entry name" value="Nucleotide-bd_a/b_plait_sf"/>
</dbReference>
<keyword evidence="14" id="KW-1185">Reference proteome</keyword>
<evidence type="ECO:0000256" key="8">
    <source>
        <dbReference type="PROSITE-ProRule" id="PRU00176"/>
    </source>
</evidence>